<name>A0A1I7XMP8_HETBA</name>
<evidence type="ECO:0000313" key="2">
    <source>
        <dbReference type="WBParaSite" id="Hba_18770"/>
    </source>
</evidence>
<reference evidence="2" key="1">
    <citation type="submission" date="2016-11" db="UniProtKB">
        <authorList>
            <consortium name="WormBaseParasite"/>
        </authorList>
    </citation>
    <scope>IDENTIFICATION</scope>
</reference>
<protein>
    <submittedName>
        <fullName evidence="2">Autophagy-related protein 9</fullName>
    </submittedName>
</protein>
<dbReference type="Proteomes" id="UP000095283">
    <property type="component" value="Unplaced"/>
</dbReference>
<organism evidence="1 2">
    <name type="scientific">Heterorhabditis bacteriophora</name>
    <name type="common">Entomopathogenic nematode worm</name>
    <dbReference type="NCBI Taxonomy" id="37862"/>
    <lineage>
        <taxon>Eukaryota</taxon>
        <taxon>Metazoa</taxon>
        <taxon>Ecdysozoa</taxon>
        <taxon>Nematoda</taxon>
        <taxon>Chromadorea</taxon>
        <taxon>Rhabditida</taxon>
        <taxon>Rhabditina</taxon>
        <taxon>Rhabditomorpha</taxon>
        <taxon>Strongyloidea</taxon>
        <taxon>Heterorhabditidae</taxon>
        <taxon>Heterorhabditis</taxon>
    </lineage>
</organism>
<sequence length="277" mass="31554">MRLAHTLGGSSGGSECETYEFAEEAKQTEPLRFMNQQIVTHALASELLYVDLAVLAFVVNLLMECILCPVGPITSRLFFSFDFDHDSCANPDAARMWKEYEHKFRDIAKDCVNQSRIQIYDDPQDINDPNSIRLTPWDPSVHEPVRERMMMLGSNHRGEGSSWGERSSERRGFSWIDTEEMTYMTESMSSKSNIDQDNSILKAENDRLMHGIEKLDLSGVLNDDSSEWSTKSQVLLLLVRSINQSPLPSSNVSNLIDEHVELEKIVSDHEAHEERVK</sequence>
<dbReference type="AlphaFoldDB" id="A0A1I7XMP8"/>
<keyword evidence="1" id="KW-1185">Reference proteome</keyword>
<proteinExistence type="predicted"/>
<dbReference type="WBParaSite" id="Hba_18770">
    <property type="protein sequence ID" value="Hba_18770"/>
    <property type="gene ID" value="Hba_18770"/>
</dbReference>
<accession>A0A1I7XMP8</accession>
<evidence type="ECO:0000313" key="1">
    <source>
        <dbReference type="Proteomes" id="UP000095283"/>
    </source>
</evidence>